<dbReference type="PANTHER" id="PTHR42928:SF5">
    <property type="entry name" value="BLR1237 PROTEIN"/>
    <property type="match status" value="1"/>
</dbReference>
<dbReference type="HOGENOM" id="CLU_045683_0_0_4"/>
<reference evidence="2 3" key="2">
    <citation type="journal article" date="2013" name="Genome Announc.">
        <title>Genome of the Root-Associated Plant Growth-Promoting Bacterium Variovorax paradoxus Strain EPS.</title>
        <authorList>
            <person name="Han J.I."/>
            <person name="Spain J.C."/>
            <person name="Leadbetter J.R."/>
            <person name="Ovchinnikova G."/>
            <person name="Goodwin L.A."/>
            <person name="Han C.S."/>
            <person name="Woyke T."/>
            <person name="Davenport K.W."/>
            <person name="Orwin P.M."/>
        </authorList>
    </citation>
    <scope>NUCLEOTIDE SEQUENCE [LARGE SCALE GENOMIC DNA]</scope>
    <source>
        <strain evidence="2 3">EPS</strain>
    </source>
</reference>
<accession>E6V1Z3</accession>
<dbReference type="PIRSF" id="PIRSF017082">
    <property type="entry name" value="YflP"/>
    <property type="match status" value="1"/>
</dbReference>
<evidence type="ECO:0008006" key="4">
    <source>
        <dbReference type="Google" id="ProtNLM"/>
    </source>
</evidence>
<evidence type="ECO:0000313" key="2">
    <source>
        <dbReference type="EMBL" id="ADU37996.1"/>
    </source>
</evidence>
<evidence type="ECO:0000313" key="3">
    <source>
        <dbReference type="Proteomes" id="UP000008917"/>
    </source>
</evidence>
<dbReference type="OrthoDB" id="8880364at2"/>
<evidence type="ECO:0000256" key="1">
    <source>
        <dbReference type="ARBA" id="ARBA00006987"/>
    </source>
</evidence>
<dbReference type="Pfam" id="PF03401">
    <property type="entry name" value="TctC"/>
    <property type="match status" value="1"/>
</dbReference>
<dbReference type="EMBL" id="CP002417">
    <property type="protein sequence ID" value="ADU37996.1"/>
    <property type="molecule type" value="Genomic_DNA"/>
</dbReference>
<organism evidence="2 3">
    <name type="scientific">Variovorax paradoxus (strain EPS)</name>
    <dbReference type="NCBI Taxonomy" id="595537"/>
    <lineage>
        <taxon>Bacteria</taxon>
        <taxon>Pseudomonadati</taxon>
        <taxon>Pseudomonadota</taxon>
        <taxon>Betaproteobacteria</taxon>
        <taxon>Burkholderiales</taxon>
        <taxon>Comamonadaceae</taxon>
        <taxon>Variovorax</taxon>
    </lineage>
</organism>
<dbReference type="Gene3D" id="3.40.190.150">
    <property type="entry name" value="Bordetella uptake gene, domain 1"/>
    <property type="match status" value="1"/>
</dbReference>
<dbReference type="AlphaFoldDB" id="E6V1Z3"/>
<proteinExistence type="inferred from homology"/>
<dbReference type="Proteomes" id="UP000008917">
    <property type="component" value="Chromosome"/>
</dbReference>
<dbReference type="eggNOG" id="COG3181">
    <property type="taxonomic scope" value="Bacteria"/>
</dbReference>
<protein>
    <recommendedName>
        <fullName evidence="4">Tripartite tricarboxylate transporter substrate binding protein</fullName>
    </recommendedName>
</protein>
<dbReference type="CDD" id="cd13578">
    <property type="entry name" value="PBP2_Bug27"/>
    <property type="match status" value="1"/>
</dbReference>
<name>E6V1Z3_VARPE</name>
<reference evidence="3" key="1">
    <citation type="submission" date="2010-12" db="EMBL/GenBank/DDBJ databases">
        <title>Complete sequence of Variovorax paradoxus EPS.</title>
        <authorList>
            <consortium name="US DOE Joint Genome Institute"/>
            <person name="Lucas S."/>
            <person name="Copeland A."/>
            <person name="Lapidus A."/>
            <person name="Cheng J.-F."/>
            <person name="Goodwin L."/>
            <person name="Pitluck S."/>
            <person name="Teshima H."/>
            <person name="Detter J.C."/>
            <person name="Han C."/>
            <person name="Tapia R."/>
            <person name="Land M."/>
            <person name="Hauser L."/>
            <person name="Kyrpides N."/>
            <person name="Ivanova N."/>
            <person name="Ovchinnikova G."/>
            <person name="Orwin P."/>
            <person name="Han J.-I.G."/>
            <person name="Woyke T."/>
        </authorList>
    </citation>
    <scope>NUCLEOTIDE SEQUENCE [LARGE SCALE GENOMIC DNA]</scope>
    <source>
        <strain evidence="3">EPS</strain>
    </source>
</reference>
<gene>
    <name evidence="2" type="ordered locus">Varpa_3815</name>
</gene>
<dbReference type="PANTHER" id="PTHR42928">
    <property type="entry name" value="TRICARBOXYLATE-BINDING PROTEIN"/>
    <property type="match status" value="1"/>
</dbReference>
<dbReference type="KEGG" id="vpe:Varpa_3815"/>
<dbReference type="SUPFAM" id="SSF53850">
    <property type="entry name" value="Periplasmic binding protein-like II"/>
    <property type="match status" value="1"/>
</dbReference>
<dbReference type="RefSeq" id="WP_013542219.1">
    <property type="nucleotide sequence ID" value="NC_014931.1"/>
</dbReference>
<dbReference type="Gene3D" id="3.40.190.10">
    <property type="entry name" value="Periplasmic binding protein-like II"/>
    <property type="match status" value="1"/>
</dbReference>
<comment type="similarity">
    <text evidence="1">Belongs to the UPF0065 (bug) family.</text>
</comment>
<sequence>MVQISRRSFVASAAGSLLVPPALAQHDRYPARPLQLTHGFGAGGNADVVSRLFAQKMQDVLKQPVVVDIKSGAGGTIASDYVAKSKPDGYNLVMLTGAHTVSAALRKSLPFDAVRDFSFISTVTSFPFVIAVRAEHPAQNLQELLALARKKPEEVTFTSVGVGSTQHMVGELLGVTASVKLLHVPYRGGGAPVQAVIAGDVDVLADTLTVASPHIKSGRLRALAVTSAQAWPSMPGVPPVSAVLKEFEVRSWLGLAAAAGTPLEIVDLLNKAVRTAAEAPPVKTTLFNLGSESAPSSSVQMTGMVKQEIERWRSVVAKAGIQPQ</sequence>
<dbReference type="InterPro" id="IPR042100">
    <property type="entry name" value="Bug_dom1"/>
</dbReference>
<dbReference type="STRING" id="595537.Varpa_3815"/>
<dbReference type="InterPro" id="IPR005064">
    <property type="entry name" value="BUG"/>
</dbReference>